<keyword evidence="5" id="KW-0175">Coiled coil</keyword>
<dbReference type="GO" id="GO:0120230">
    <property type="term" value="F:recombinase activator activity"/>
    <property type="evidence" value="ECO:0007669"/>
    <property type="project" value="TreeGrafter"/>
</dbReference>
<dbReference type="GeneID" id="38114201"/>
<evidence type="ECO:0008006" key="8">
    <source>
        <dbReference type="Google" id="ProtNLM"/>
    </source>
</evidence>
<comment type="caution">
    <text evidence="6">The sequence shown here is derived from an EMBL/GenBank/DDBJ whole genome shotgun (WGS) entry which is preliminary data.</text>
</comment>
<dbReference type="PANTHER" id="PTHR15938:SF0">
    <property type="entry name" value="HOMOLOGOUS-PAIRING PROTEIN 2 HOMOLOG"/>
    <property type="match status" value="1"/>
</dbReference>
<comment type="subcellular location">
    <subcellularLocation>
        <location evidence="1">Nucleus</location>
    </subcellularLocation>
</comment>
<dbReference type="OrthoDB" id="272266at2759"/>
<dbReference type="GO" id="GO:0010774">
    <property type="term" value="P:meiotic strand invasion involved in reciprocal meiotic recombination"/>
    <property type="evidence" value="ECO:0007669"/>
    <property type="project" value="TreeGrafter"/>
</dbReference>
<evidence type="ECO:0000313" key="7">
    <source>
        <dbReference type="Proteomes" id="UP000256690"/>
    </source>
</evidence>
<dbReference type="STRING" id="1810919.A0A3D8SLH6"/>
<dbReference type="GO" id="GO:0120231">
    <property type="term" value="C:DNA recombinase auxiliary factor complex"/>
    <property type="evidence" value="ECO:0007669"/>
    <property type="project" value="TreeGrafter"/>
</dbReference>
<evidence type="ECO:0000313" key="6">
    <source>
        <dbReference type="EMBL" id="RDW87189.1"/>
    </source>
</evidence>
<reference evidence="6 7" key="1">
    <citation type="journal article" date="2018" name="IMA Fungus">
        <title>IMA Genome-F 9: Draft genome sequence of Annulohypoxylon stygium, Aspergillus mulundensis, Berkeleyomyces basicola (syn. Thielaviopsis basicola), Ceratocystis smalleyi, two Cercospora beticola strains, Coleophoma cylindrospora, Fusarium fracticaudum, Phialophora cf. hyalina, and Morchella septimelata.</title>
        <authorList>
            <person name="Wingfield B.D."/>
            <person name="Bills G.F."/>
            <person name="Dong Y."/>
            <person name="Huang W."/>
            <person name="Nel W.J."/>
            <person name="Swalarsk-Parry B.S."/>
            <person name="Vaghefi N."/>
            <person name="Wilken P.M."/>
            <person name="An Z."/>
            <person name="de Beer Z.W."/>
            <person name="De Vos L."/>
            <person name="Chen L."/>
            <person name="Duong T.A."/>
            <person name="Gao Y."/>
            <person name="Hammerbacher A."/>
            <person name="Kikkert J.R."/>
            <person name="Li Y."/>
            <person name="Li H."/>
            <person name="Li K."/>
            <person name="Li Q."/>
            <person name="Liu X."/>
            <person name="Ma X."/>
            <person name="Naidoo K."/>
            <person name="Pethybridge S.J."/>
            <person name="Sun J."/>
            <person name="Steenkamp E.T."/>
            <person name="van der Nest M.A."/>
            <person name="van Wyk S."/>
            <person name="Wingfield M.J."/>
            <person name="Xiong C."/>
            <person name="Yue Q."/>
            <person name="Zhang X."/>
        </authorList>
    </citation>
    <scope>NUCLEOTIDE SEQUENCE [LARGE SCALE GENOMIC DNA]</scope>
    <source>
        <strain evidence="6 7">DSM 5745</strain>
    </source>
</reference>
<dbReference type="RefSeq" id="XP_026606713.1">
    <property type="nucleotide sequence ID" value="XM_026745847.1"/>
</dbReference>
<dbReference type="PANTHER" id="PTHR15938">
    <property type="entry name" value="TBP-1 INTERACTING PROTEIN"/>
    <property type="match status" value="1"/>
</dbReference>
<feature type="coiled-coil region" evidence="5">
    <location>
        <begin position="5"/>
        <end position="55"/>
    </location>
</feature>
<proteinExistence type="predicted"/>
<keyword evidence="4" id="KW-0469">Meiosis</keyword>
<dbReference type="GO" id="GO:0000709">
    <property type="term" value="P:meiotic joint molecule formation"/>
    <property type="evidence" value="ECO:0007669"/>
    <property type="project" value="TreeGrafter"/>
</dbReference>
<keyword evidence="3" id="KW-0539">Nucleus</keyword>
<protein>
    <recommendedName>
        <fullName evidence="8">TBP interacting domain protein</fullName>
    </recommendedName>
</protein>
<keyword evidence="7" id="KW-1185">Reference proteome</keyword>
<evidence type="ECO:0000256" key="5">
    <source>
        <dbReference type="SAM" id="Coils"/>
    </source>
</evidence>
<dbReference type="GO" id="GO:0003690">
    <property type="term" value="F:double-stranded DNA binding"/>
    <property type="evidence" value="ECO:0007669"/>
    <property type="project" value="TreeGrafter"/>
</dbReference>
<evidence type="ECO:0000256" key="1">
    <source>
        <dbReference type="ARBA" id="ARBA00004123"/>
    </source>
</evidence>
<sequence>MDEEIESLQEQLPCLKENEKKIQGELNSLKAIPLLSELRLEIGKLDDEKKSLAARLAKVHGDNSTEVSLQEKESVRKDWKMWQNQRRARAKICRDFWRKCSETLPEGVTGEELWESLGLEGTLM</sequence>
<dbReference type="GO" id="GO:0000794">
    <property type="term" value="C:condensed nuclear chromosome"/>
    <property type="evidence" value="ECO:0007669"/>
    <property type="project" value="TreeGrafter"/>
</dbReference>
<dbReference type="EMBL" id="PVWQ01000003">
    <property type="protein sequence ID" value="RDW87189.1"/>
    <property type="molecule type" value="Genomic_DNA"/>
</dbReference>
<gene>
    <name evidence="6" type="ORF">DSM5745_03831</name>
</gene>
<dbReference type="AlphaFoldDB" id="A0A3D8SLH6"/>
<accession>A0A3D8SLH6</accession>
<dbReference type="GO" id="GO:0007129">
    <property type="term" value="P:homologous chromosome pairing at meiosis"/>
    <property type="evidence" value="ECO:0007669"/>
    <property type="project" value="TreeGrafter"/>
</dbReference>
<evidence type="ECO:0000256" key="2">
    <source>
        <dbReference type="ARBA" id="ARBA00023172"/>
    </source>
</evidence>
<keyword evidence="2" id="KW-0233">DNA recombination</keyword>
<evidence type="ECO:0000256" key="3">
    <source>
        <dbReference type="ARBA" id="ARBA00023242"/>
    </source>
</evidence>
<organism evidence="6 7">
    <name type="scientific">Aspergillus mulundensis</name>
    <dbReference type="NCBI Taxonomy" id="1810919"/>
    <lineage>
        <taxon>Eukaryota</taxon>
        <taxon>Fungi</taxon>
        <taxon>Dikarya</taxon>
        <taxon>Ascomycota</taxon>
        <taxon>Pezizomycotina</taxon>
        <taxon>Eurotiomycetes</taxon>
        <taxon>Eurotiomycetidae</taxon>
        <taxon>Eurotiales</taxon>
        <taxon>Aspergillaceae</taxon>
        <taxon>Aspergillus</taxon>
        <taxon>Aspergillus subgen. Nidulantes</taxon>
    </lineage>
</organism>
<evidence type="ECO:0000256" key="4">
    <source>
        <dbReference type="ARBA" id="ARBA00023254"/>
    </source>
</evidence>
<dbReference type="Proteomes" id="UP000256690">
    <property type="component" value="Unassembled WGS sequence"/>
</dbReference>
<name>A0A3D8SLH6_9EURO</name>